<dbReference type="InterPro" id="IPR036691">
    <property type="entry name" value="Endo/exonu/phosph_ase_sf"/>
</dbReference>
<accession>A0ABD2MJ26</accession>
<protein>
    <recommendedName>
        <fullName evidence="3">Endonuclease/exonuclease/phosphatase domain-containing protein</fullName>
    </recommendedName>
</protein>
<dbReference type="PANTHER" id="PTHR33395">
    <property type="entry name" value="TRANSCRIPTASE, PUTATIVE-RELATED-RELATED"/>
    <property type="match status" value="1"/>
</dbReference>
<reference evidence="1 2" key="1">
    <citation type="journal article" date="2021" name="BMC Biol.">
        <title>Horizontally acquired antibacterial genes associated with adaptive radiation of ladybird beetles.</title>
        <authorList>
            <person name="Li H.S."/>
            <person name="Tang X.F."/>
            <person name="Huang Y.H."/>
            <person name="Xu Z.Y."/>
            <person name="Chen M.L."/>
            <person name="Du X.Y."/>
            <person name="Qiu B.Y."/>
            <person name="Chen P.T."/>
            <person name="Zhang W."/>
            <person name="Slipinski A."/>
            <person name="Escalona H.E."/>
            <person name="Waterhouse R.M."/>
            <person name="Zwick A."/>
            <person name="Pang H."/>
        </authorList>
    </citation>
    <scope>NUCLEOTIDE SEQUENCE [LARGE SCALE GENOMIC DNA]</scope>
    <source>
        <strain evidence="1">SYSU2018</strain>
    </source>
</reference>
<keyword evidence="2" id="KW-1185">Reference proteome</keyword>
<proteinExistence type="predicted"/>
<dbReference type="AlphaFoldDB" id="A0ABD2MJ26"/>
<dbReference type="Proteomes" id="UP001516400">
    <property type="component" value="Unassembled WGS sequence"/>
</dbReference>
<dbReference type="Gene3D" id="3.60.10.10">
    <property type="entry name" value="Endonuclease/exonuclease/phosphatase"/>
    <property type="match status" value="1"/>
</dbReference>
<dbReference type="PANTHER" id="PTHR33395:SF22">
    <property type="entry name" value="REVERSE TRANSCRIPTASE DOMAIN-CONTAINING PROTEIN"/>
    <property type="match status" value="1"/>
</dbReference>
<dbReference type="EMBL" id="JABFTP020000001">
    <property type="protein sequence ID" value="KAL3266391.1"/>
    <property type="molecule type" value="Genomic_DNA"/>
</dbReference>
<evidence type="ECO:0000313" key="2">
    <source>
        <dbReference type="Proteomes" id="UP001516400"/>
    </source>
</evidence>
<evidence type="ECO:0008006" key="3">
    <source>
        <dbReference type="Google" id="ProtNLM"/>
    </source>
</evidence>
<dbReference type="SUPFAM" id="SSF56219">
    <property type="entry name" value="DNase I-like"/>
    <property type="match status" value="1"/>
</dbReference>
<comment type="caution">
    <text evidence="1">The sequence shown here is derived from an EMBL/GenBank/DDBJ whole genome shotgun (WGS) entry which is preliminary data.</text>
</comment>
<name>A0ABD2MJ26_9CUCU</name>
<organism evidence="1 2">
    <name type="scientific">Cryptolaemus montrouzieri</name>
    <dbReference type="NCBI Taxonomy" id="559131"/>
    <lineage>
        <taxon>Eukaryota</taxon>
        <taxon>Metazoa</taxon>
        <taxon>Ecdysozoa</taxon>
        <taxon>Arthropoda</taxon>
        <taxon>Hexapoda</taxon>
        <taxon>Insecta</taxon>
        <taxon>Pterygota</taxon>
        <taxon>Neoptera</taxon>
        <taxon>Endopterygota</taxon>
        <taxon>Coleoptera</taxon>
        <taxon>Polyphaga</taxon>
        <taxon>Cucujiformia</taxon>
        <taxon>Coccinelloidea</taxon>
        <taxon>Coccinellidae</taxon>
        <taxon>Scymninae</taxon>
        <taxon>Scymnini</taxon>
        <taxon>Cryptolaemus</taxon>
    </lineage>
</organism>
<gene>
    <name evidence="1" type="ORF">HHI36_010568</name>
</gene>
<evidence type="ECO:0000313" key="1">
    <source>
        <dbReference type="EMBL" id="KAL3266391.1"/>
    </source>
</evidence>
<sequence>MKFDSIDLPIVLKNTSIVIKTNDIKILFCVLYKPPGIRNRTLFGDIEVIVMASLPVAKCVVGDFNVYFTKCDSPEYTAYISCLQNFGLMQLVDKPTRTDAILDHIITNKPNVFEFAGIVDFYYSDHDLTKFTIASRVFPAKQAQFSNYRDLRHFSWNRFKVILSSMHKMFRTNSIDD</sequence>